<evidence type="ECO:0000259" key="2">
    <source>
        <dbReference type="PROSITE" id="PS50022"/>
    </source>
</evidence>
<dbReference type="SUPFAM" id="SSF49785">
    <property type="entry name" value="Galactose-binding domain-like"/>
    <property type="match status" value="1"/>
</dbReference>
<dbReference type="EMBL" id="OV725079">
    <property type="protein sequence ID" value="CAH1395258.1"/>
    <property type="molecule type" value="Genomic_DNA"/>
</dbReference>
<gene>
    <name evidence="3" type="ORF">NEZAVI_LOCUS5566</name>
</gene>
<sequence length="210" mass="23773">MRIPNESFVKMEVRTENHGGAWCPKQQITTEPKEWLEIDLHSVHVITGAETQGRFGNGQGQEFAEAYVLEYWRPRLGKWVRYRNIKGKEAVMIRTIIIYLYICDDRNFAPPLDVTYDAERLQCLVAGSSLSDLQNPGTEAIRRAAICKAAHTPNGSWLLQRGQTSVLFLRAVNEREGDTRYPELTKTRGYKRDPGRIPATSGGKPTPGLQ</sequence>
<accession>A0A9P0EF00</accession>
<reference evidence="3" key="1">
    <citation type="submission" date="2022-01" db="EMBL/GenBank/DDBJ databases">
        <authorList>
            <person name="King R."/>
        </authorList>
    </citation>
    <scope>NUCLEOTIDE SEQUENCE</scope>
</reference>
<dbReference type="InterPro" id="IPR000421">
    <property type="entry name" value="FA58C"/>
</dbReference>
<protein>
    <recommendedName>
        <fullName evidence="2">F5/8 type C domain-containing protein</fullName>
    </recommendedName>
</protein>
<dbReference type="Proteomes" id="UP001152798">
    <property type="component" value="Chromosome 3"/>
</dbReference>
<evidence type="ECO:0000313" key="4">
    <source>
        <dbReference type="Proteomes" id="UP001152798"/>
    </source>
</evidence>
<evidence type="ECO:0000256" key="1">
    <source>
        <dbReference type="SAM" id="MobiDB-lite"/>
    </source>
</evidence>
<feature type="domain" description="F5/8 type C" evidence="2">
    <location>
        <begin position="1"/>
        <end position="84"/>
    </location>
</feature>
<name>A0A9P0EF00_NEZVI</name>
<dbReference type="Pfam" id="PF00754">
    <property type="entry name" value="F5_F8_type_C"/>
    <property type="match status" value="1"/>
</dbReference>
<keyword evidence="4" id="KW-1185">Reference proteome</keyword>
<feature type="region of interest" description="Disordered" evidence="1">
    <location>
        <begin position="180"/>
        <end position="210"/>
    </location>
</feature>
<dbReference type="OrthoDB" id="6071166at2759"/>
<proteinExistence type="predicted"/>
<organism evidence="3 4">
    <name type="scientific">Nezara viridula</name>
    <name type="common">Southern green stink bug</name>
    <name type="synonym">Cimex viridulus</name>
    <dbReference type="NCBI Taxonomy" id="85310"/>
    <lineage>
        <taxon>Eukaryota</taxon>
        <taxon>Metazoa</taxon>
        <taxon>Ecdysozoa</taxon>
        <taxon>Arthropoda</taxon>
        <taxon>Hexapoda</taxon>
        <taxon>Insecta</taxon>
        <taxon>Pterygota</taxon>
        <taxon>Neoptera</taxon>
        <taxon>Paraneoptera</taxon>
        <taxon>Hemiptera</taxon>
        <taxon>Heteroptera</taxon>
        <taxon>Panheteroptera</taxon>
        <taxon>Pentatomomorpha</taxon>
        <taxon>Pentatomoidea</taxon>
        <taxon>Pentatomidae</taxon>
        <taxon>Pentatominae</taxon>
        <taxon>Nezara</taxon>
    </lineage>
</organism>
<dbReference type="Gene3D" id="2.60.120.260">
    <property type="entry name" value="Galactose-binding domain-like"/>
    <property type="match status" value="1"/>
</dbReference>
<dbReference type="PROSITE" id="PS50022">
    <property type="entry name" value="FA58C_3"/>
    <property type="match status" value="1"/>
</dbReference>
<evidence type="ECO:0000313" key="3">
    <source>
        <dbReference type="EMBL" id="CAH1395258.1"/>
    </source>
</evidence>
<dbReference type="AlphaFoldDB" id="A0A9P0EF00"/>
<dbReference type="InterPro" id="IPR008979">
    <property type="entry name" value="Galactose-bd-like_sf"/>
</dbReference>
<feature type="compositionally biased region" description="Basic and acidic residues" evidence="1">
    <location>
        <begin position="180"/>
        <end position="195"/>
    </location>
</feature>